<feature type="transmembrane region" description="Helical" evidence="1">
    <location>
        <begin position="371"/>
        <end position="392"/>
    </location>
</feature>
<dbReference type="InterPro" id="IPR030832">
    <property type="entry name" value="Acidic_LPXTA"/>
</dbReference>
<comment type="caution">
    <text evidence="3">The sequence shown here is derived from an EMBL/GenBank/DDBJ whole genome shotgun (WGS) entry which is preliminary data.</text>
</comment>
<dbReference type="EMBL" id="PYAT01000004">
    <property type="protein sequence ID" value="PSL40798.1"/>
    <property type="molecule type" value="Genomic_DNA"/>
</dbReference>
<evidence type="ECO:0000313" key="4">
    <source>
        <dbReference type="Proteomes" id="UP000242682"/>
    </source>
</evidence>
<keyword evidence="4" id="KW-1185">Reference proteome</keyword>
<proteinExistence type="predicted"/>
<sequence>MKRLLTLLVAAVLLMALLPVSVFALEKNDPRFDRFLTEIGWEKQPYINYLESKDWPLEEIDSIDELGTPITEGSIQTLLKEYVLTREELNKLLEEYGTLEKGQDVIDSEYFVFTYEIEEFVDYYSNLTAITPENLQELVEYYEFGTVEELEKFLNGYGDSIEEYDSIEELEEAIAFYTMIGEDDDLALDGLFSAFGLTEQELQNLSEHLNTLDYENPAFQSKLDELANRMMAISEFETANELTAGQIAEILSIFNELQSLFKVTTQFYLITDNEKQAISLQTLLTLDTTNGFDLLIEIYNLQGTFLADILLTADMFGSEIIVDAGEDLKEVEDVVSKAPVAKAPAKPKIHKDVKKPVVSSTVKGGKLPKTAGGYTANILLGLGFVLIGFVLFRRFKVAGM</sequence>
<dbReference type="Proteomes" id="UP000242682">
    <property type="component" value="Unassembled WGS sequence"/>
</dbReference>
<feature type="chain" id="PRO_5015186552" evidence="2">
    <location>
        <begin position="25"/>
        <end position="400"/>
    </location>
</feature>
<keyword evidence="1" id="KW-0472">Membrane</keyword>
<evidence type="ECO:0000256" key="1">
    <source>
        <dbReference type="SAM" id="Phobius"/>
    </source>
</evidence>
<reference evidence="3 4" key="1">
    <citation type="submission" date="2018-03" db="EMBL/GenBank/DDBJ databases">
        <title>Genomic Encyclopedia of Type Strains, Phase III (KMG-III): the genomes of soil and plant-associated and newly described type strains.</title>
        <authorList>
            <person name="Whitman W."/>
        </authorList>
    </citation>
    <scope>NUCLEOTIDE SEQUENCE [LARGE SCALE GENOMIC DNA]</scope>
    <source>
        <strain evidence="3 4">CGMCC 1.12259</strain>
    </source>
</reference>
<name>A0A2P8H3L0_9BACL</name>
<keyword evidence="1" id="KW-1133">Transmembrane helix</keyword>
<dbReference type="NCBIfam" id="TIGR04383">
    <property type="entry name" value="acidic_w_LPXTA"/>
    <property type="match status" value="2"/>
</dbReference>
<dbReference type="RefSeq" id="WP_106533004.1">
    <property type="nucleotide sequence ID" value="NZ_PYAT01000004.1"/>
</dbReference>
<evidence type="ECO:0000256" key="2">
    <source>
        <dbReference type="SAM" id="SignalP"/>
    </source>
</evidence>
<keyword evidence="1" id="KW-0812">Transmembrane</keyword>
<organism evidence="3 4">
    <name type="scientific">Planomicrobium soli</name>
    <dbReference type="NCBI Taxonomy" id="1176648"/>
    <lineage>
        <taxon>Bacteria</taxon>
        <taxon>Bacillati</taxon>
        <taxon>Bacillota</taxon>
        <taxon>Bacilli</taxon>
        <taxon>Bacillales</taxon>
        <taxon>Caryophanaceae</taxon>
        <taxon>Planomicrobium</taxon>
    </lineage>
</organism>
<evidence type="ECO:0000313" key="3">
    <source>
        <dbReference type="EMBL" id="PSL40798.1"/>
    </source>
</evidence>
<feature type="signal peptide" evidence="2">
    <location>
        <begin position="1"/>
        <end position="24"/>
    </location>
</feature>
<keyword evidence="2" id="KW-0732">Signal</keyword>
<accession>A0A2P8H3L0</accession>
<dbReference type="OrthoDB" id="2718583at2"/>
<dbReference type="AlphaFoldDB" id="A0A2P8H3L0"/>
<protein>
    <submittedName>
        <fullName evidence="3">Processed acidic surface protein</fullName>
    </submittedName>
</protein>
<gene>
    <name evidence="3" type="ORF">B0H99_104260</name>
</gene>